<reference evidence="2" key="1">
    <citation type="journal article" date="2019" name="Int. J. Syst. Evol. Microbiol.">
        <title>The Global Catalogue of Microorganisms (GCM) 10K type strain sequencing project: providing services to taxonomists for standard genome sequencing and annotation.</title>
        <authorList>
            <consortium name="The Broad Institute Genomics Platform"/>
            <consortium name="The Broad Institute Genome Sequencing Center for Infectious Disease"/>
            <person name="Wu L."/>
            <person name="Ma J."/>
        </authorList>
    </citation>
    <scope>NUCLEOTIDE SEQUENCE [LARGE SCALE GENOMIC DNA]</scope>
    <source>
        <strain evidence="2">JCM 18401</strain>
    </source>
</reference>
<evidence type="ECO:0000313" key="2">
    <source>
        <dbReference type="Proteomes" id="UP001499988"/>
    </source>
</evidence>
<name>A0ABP9F8Q1_9GAMM</name>
<evidence type="ECO:0000313" key="1">
    <source>
        <dbReference type="EMBL" id="GAA4895208.1"/>
    </source>
</evidence>
<accession>A0ABP9F8Q1</accession>
<dbReference type="EMBL" id="BAABJZ010000094">
    <property type="protein sequence ID" value="GAA4895208.1"/>
    <property type="molecule type" value="Genomic_DNA"/>
</dbReference>
<protein>
    <submittedName>
        <fullName evidence="1">Uncharacterized protein</fullName>
    </submittedName>
</protein>
<keyword evidence="2" id="KW-1185">Reference proteome</keyword>
<sequence length="49" mass="5324">MRATGKAKNSRCAIQFSRYQERWCVKKSPAGAANIGQSAGAQYTVGLFD</sequence>
<dbReference type="Proteomes" id="UP001499988">
    <property type="component" value="Unassembled WGS sequence"/>
</dbReference>
<comment type="caution">
    <text evidence="1">The sequence shown here is derived from an EMBL/GenBank/DDBJ whole genome shotgun (WGS) entry which is preliminary data.</text>
</comment>
<proteinExistence type="predicted"/>
<organism evidence="1 2">
    <name type="scientific">Ferrimonas pelagia</name>
    <dbReference type="NCBI Taxonomy" id="1177826"/>
    <lineage>
        <taxon>Bacteria</taxon>
        <taxon>Pseudomonadati</taxon>
        <taxon>Pseudomonadota</taxon>
        <taxon>Gammaproteobacteria</taxon>
        <taxon>Alteromonadales</taxon>
        <taxon>Ferrimonadaceae</taxon>
        <taxon>Ferrimonas</taxon>
    </lineage>
</organism>
<gene>
    <name evidence="1" type="ORF">GCM10023333_30510</name>
</gene>